<dbReference type="Pfam" id="PF01183">
    <property type="entry name" value="Glyco_hydro_25"/>
    <property type="match status" value="1"/>
</dbReference>
<dbReference type="RefSeq" id="WP_147099736.1">
    <property type="nucleotide sequence ID" value="NZ_VOOS01000002.1"/>
</dbReference>
<keyword evidence="4" id="KW-1133">Transmembrane helix</keyword>
<organism evidence="5 6">
    <name type="scientific">Vicingus serpentipes</name>
    <dbReference type="NCBI Taxonomy" id="1926625"/>
    <lineage>
        <taxon>Bacteria</taxon>
        <taxon>Pseudomonadati</taxon>
        <taxon>Bacteroidota</taxon>
        <taxon>Flavobacteriia</taxon>
        <taxon>Flavobacteriales</taxon>
        <taxon>Vicingaceae</taxon>
        <taxon>Vicingus</taxon>
    </lineage>
</organism>
<dbReference type="EMBL" id="VOOS01000002">
    <property type="protein sequence ID" value="TXB66194.1"/>
    <property type="molecule type" value="Genomic_DNA"/>
</dbReference>
<keyword evidence="4" id="KW-0472">Membrane</keyword>
<feature type="transmembrane region" description="Helical" evidence="4">
    <location>
        <begin position="6"/>
        <end position="27"/>
    </location>
</feature>
<keyword evidence="3" id="KW-0326">Glycosidase</keyword>
<reference evidence="5 6" key="1">
    <citation type="submission" date="2019-08" db="EMBL/GenBank/DDBJ databases">
        <title>Genome of Vicingus serpentipes NCIMB 15042.</title>
        <authorList>
            <person name="Bowman J.P."/>
        </authorList>
    </citation>
    <scope>NUCLEOTIDE SEQUENCE [LARGE SCALE GENOMIC DNA]</scope>
    <source>
        <strain evidence="5 6">NCIMB 15042</strain>
    </source>
</reference>
<dbReference type="Proteomes" id="UP000321721">
    <property type="component" value="Unassembled WGS sequence"/>
</dbReference>
<evidence type="ECO:0000313" key="5">
    <source>
        <dbReference type="EMBL" id="TXB66194.1"/>
    </source>
</evidence>
<accession>A0A5C6RVX6</accession>
<comment type="caution">
    <text evidence="5">The sequence shown here is derived from an EMBL/GenBank/DDBJ whole genome shotgun (WGS) entry which is preliminary data.</text>
</comment>
<sequence>MNNLKTYLYTLLTTFIIIGSVALYYYIDKKDIPYINSKYTFGIDVSHYQGHIEWSKVKNSKHNIKFVFIRSSMGVDGKDKKYNYNWINAEKNGFTKGAYHYFRPNEDAQKQFENFKNIVKLKKGNLAPVLDVEEIGRLSKKELQKNVLLWLKAAENHYKIKPILYTGRKFYTDYLKDLNQSHNFPIWIASYSNKDSLKDVKWDFHQFTDKVRIDGIKTKVDGNDFNGRLESLLDFSL</sequence>
<proteinExistence type="inferred from homology"/>
<name>A0A5C6RVX6_9FLAO</name>
<dbReference type="PANTHER" id="PTHR34135">
    <property type="entry name" value="LYSOZYME"/>
    <property type="match status" value="1"/>
</dbReference>
<evidence type="ECO:0000256" key="1">
    <source>
        <dbReference type="ARBA" id="ARBA00010646"/>
    </source>
</evidence>
<evidence type="ECO:0000256" key="4">
    <source>
        <dbReference type="SAM" id="Phobius"/>
    </source>
</evidence>
<dbReference type="PANTHER" id="PTHR34135:SF2">
    <property type="entry name" value="LYSOZYME"/>
    <property type="match status" value="1"/>
</dbReference>
<evidence type="ECO:0000256" key="2">
    <source>
        <dbReference type="ARBA" id="ARBA00022801"/>
    </source>
</evidence>
<keyword evidence="6" id="KW-1185">Reference proteome</keyword>
<dbReference type="SMART" id="SM00641">
    <property type="entry name" value="Glyco_25"/>
    <property type="match status" value="1"/>
</dbReference>
<dbReference type="InterPro" id="IPR017853">
    <property type="entry name" value="GH"/>
</dbReference>
<keyword evidence="2 5" id="KW-0378">Hydrolase</keyword>
<dbReference type="GO" id="GO:0009253">
    <property type="term" value="P:peptidoglycan catabolic process"/>
    <property type="evidence" value="ECO:0007669"/>
    <property type="project" value="InterPro"/>
</dbReference>
<gene>
    <name evidence="5" type="ORF">FRY74_06370</name>
</gene>
<dbReference type="GO" id="GO:0016998">
    <property type="term" value="P:cell wall macromolecule catabolic process"/>
    <property type="evidence" value="ECO:0007669"/>
    <property type="project" value="InterPro"/>
</dbReference>
<evidence type="ECO:0000256" key="3">
    <source>
        <dbReference type="ARBA" id="ARBA00023295"/>
    </source>
</evidence>
<comment type="similarity">
    <text evidence="1">Belongs to the glycosyl hydrolase 25 family.</text>
</comment>
<dbReference type="PROSITE" id="PS51904">
    <property type="entry name" value="GLYCOSYL_HYDROL_F25_2"/>
    <property type="match status" value="1"/>
</dbReference>
<dbReference type="InterPro" id="IPR002053">
    <property type="entry name" value="Glyco_hydro_25"/>
</dbReference>
<dbReference type="GO" id="GO:0016052">
    <property type="term" value="P:carbohydrate catabolic process"/>
    <property type="evidence" value="ECO:0007669"/>
    <property type="project" value="TreeGrafter"/>
</dbReference>
<evidence type="ECO:0000313" key="6">
    <source>
        <dbReference type="Proteomes" id="UP000321721"/>
    </source>
</evidence>
<dbReference type="OrthoDB" id="9798192at2"/>
<protein>
    <submittedName>
        <fullName evidence="5">Glycoside hydrolase family 25 protein</fullName>
    </submittedName>
</protein>
<dbReference type="AlphaFoldDB" id="A0A5C6RVX6"/>
<dbReference type="InterPro" id="IPR018077">
    <property type="entry name" value="Glyco_hydro_fam25_subgr"/>
</dbReference>
<dbReference type="Gene3D" id="3.20.20.80">
    <property type="entry name" value="Glycosidases"/>
    <property type="match status" value="1"/>
</dbReference>
<dbReference type="SUPFAM" id="SSF51445">
    <property type="entry name" value="(Trans)glycosidases"/>
    <property type="match status" value="1"/>
</dbReference>
<dbReference type="GO" id="GO:0003796">
    <property type="term" value="F:lysozyme activity"/>
    <property type="evidence" value="ECO:0007669"/>
    <property type="project" value="InterPro"/>
</dbReference>
<keyword evidence="4" id="KW-0812">Transmembrane</keyword>